<dbReference type="InterPro" id="IPR029132">
    <property type="entry name" value="CBAH/NAAA_C"/>
</dbReference>
<evidence type="ECO:0000313" key="5">
    <source>
        <dbReference type="Proteomes" id="UP001299608"/>
    </source>
</evidence>
<dbReference type="PANTHER" id="PTHR35527">
    <property type="entry name" value="CHOLOYLGLYCINE HYDROLASE"/>
    <property type="match status" value="1"/>
</dbReference>
<dbReference type="Pfam" id="PF02275">
    <property type="entry name" value="CBAH"/>
    <property type="match status" value="1"/>
</dbReference>
<dbReference type="GO" id="GO:0016787">
    <property type="term" value="F:hydrolase activity"/>
    <property type="evidence" value="ECO:0007669"/>
    <property type="project" value="UniProtKB-KW"/>
</dbReference>
<dbReference type="RefSeq" id="WP_227116947.1">
    <property type="nucleotide sequence ID" value="NZ_JAJCID010000029.1"/>
</dbReference>
<evidence type="ECO:0000259" key="3">
    <source>
        <dbReference type="Pfam" id="PF02275"/>
    </source>
</evidence>
<sequence length="338" mass="37031">MCTAITIRTSQGNTCFGRTMDFSYPLDPELYISPRGYEWNNLAATHKIRSRYSFIGAAQDLPPVVFADGVNEMGFAAAVLYFPGYAQYDDGGSRNIPEDPRPPIAAIELVSFLLGLCASVRQAASMLDTIRIVGQKDSVTNTVAPLHWILADQDGTCMVAERTADGLQLMDNPMGVLSNSPDFQWHMTNLRNYMNLSPYQPQEAEWGCVKLAPLGQGAGTLGLPGDFTPPSRFVRAAYLKSHSPIPGSQKEALNTGFHILENVSIPKGAVMTDRDTADYTQYTAMIDLSARKYSFRTYDNSQIISACLEPGRDYGSHMVSLGKLNSPDVTDSWEVTSA</sequence>
<evidence type="ECO:0000313" key="4">
    <source>
        <dbReference type="EMBL" id="MCG4748915.1"/>
    </source>
</evidence>
<dbReference type="InterPro" id="IPR029055">
    <property type="entry name" value="Ntn_hydrolases_N"/>
</dbReference>
<comment type="similarity">
    <text evidence="1">Belongs to the peptidase C59 family.</text>
</comment>
<comment type="caution">
    <text evidence="4">The sequence shown here is derived from an EMBL/GenBank/DDBJ whole genome shotgun (WGS) entry which is preliminary data.</text>
</comment>
<dbReference type="CDD" id="cd00542">
    <property type="entry name" value="Ntn_PVA"/>
    <property type="match status" value="1"/>
</dbReference>
<accession>A0AAW5C4H3</accession>
<name>A0AAW5C4H3_9FIRM</name>
<dbReference type="Gene3D" id="3.60.60.10">
    <property type="entry name" value="Penicillin V Acylase, Chain A"/>
    <property type="match status" value="1"/>
</dbReference>
<dbReference type="EMBL" id="JAKNGE010000046">
    <property type="protein sequence ID" value="MCG4748915.1"/>
    <property type="molecule type" value="Genomic_DNA"/>
</dbReference>
<dbReference type="PANTHER" id="PTHR35527:SF2">
    <property type="entry name" value="HYDROLASE"/>
    <property type="match status" value="1"/>
</dbReference>
<evidence type="ECO:0000256" key="2">
    <source>
        <dbReference type="ARBA" id="ARBA00022801"/>
    </source>
</evidence>
<dbReference type="Proteomes" id="UP001299608">
    <property type="component" value="Unassembled WGS sequence"/>
</dbReference>
<proteinExistence type="inferred from homology"/>
<dbReference type="InterPro" id="IPR052193">
    <property type="entry name" value="Peptidase_C59"/>
</dbReference>
<reference evidence="4" key="1">
    <citation type="submission" date="2022-01" db="EMBL/GenBank/DDBJ databases">
        <title>Collection of gut derived symbiotic bacterial strains cultured from healthy donors.</title>
        <authorList>
            <person name="Lin H."/>
            <person name="Kohout C."/>
            <person name="Waligurski E."/>
            <person name="Pamer E.G."/>
        </authorList>
    </citation>
    <scope>NUCLEOTIDE SEQUENCE</scope>
    <source>
        <strain evidence="4">DFI.6.55</strain>
    </source>
</reference>
<gene>
    <name evidence="4" type="ORF">L0N08_26210</name>
</gene>
<protein>
    <submittedName>
        <fullName evidence="4">Choloylglycine hydrolase family protein</fullName>
    </submittedName>
</protein>
<keyword evidence="2 4" id="KW-0378">Hydrolase</keyword>
<evidence type="ECO:0000256" key="1">
    <source>
        <dbReference type="ARBA" id="ARBA00006625"/>
    </source>
</evidence>
<dbReference type="SUPFAM" id="SSF56235">
    <property type="entry name" value="N-terminal nucleophile aminohydrolases (Ntn hydrolases)"/>
    <property type="match status" value="1"/>
</dbReference>
<organism evidence="4 5">
    <name type="scientific">Enterocloster aldenensis</name>
    <dbReference type="NCBI Taxonomy" id="358742"/>
    <lineage>
        <taxon>Bacteria</taxon>
        <taxon>Bacillati</taxon>
        <taxon>Bacillota</taxon>
        <taxon>Clostridia</taxon>
        <taxon>Lachnospirales</taxon>
        <taxon>Lachnospiraceae</taxon>
        <taxon>Enterocloster</taxon>
    </lineage>
</organism>
<dbReference type="AlphaFoldDB" id="A0AAW5C4H3"/>
<feature type="domain" description="Choloylglycine hydrolase/NAAA C-terminal" evidence="3">
    <location>
        <begin position="2"/>
        <end position="307"/>
    </location>
</feature>